<keyword evidence="3" id="KW-1185">Reference proteome</keyword>
<evidence type="ECO:0000313" key="2">
    <source>
        <dbReference type="EMBL" id="VDP38865.1"/>
    </source>
</evidence>
<organism evidence="4">
    <name type="scientific">Soboliphyme baturini</name>
    <dbReference type="NCBI Taxonomy" id="241478"/>
    <lineage>
        <taxon>Eukaryota</taxon>
        <taxon>Metazoa</taxon>
        <taxon>Ecdysozoa</taxon>
        <taxon>Nematoda</taxon>
        <taxon>Enoplea</taxon>
        <taxon>Dorylaimia</taxon>
        <taxon>Dioctophymatida</taxon>
        <taxon>Dioctophymatoidea</taxon>
        <taxon>Soboliphymatidae</taxon>
        <taxon>Soboliphyme</taxon>
    </lineage>
</organism>
<evidence type="ECO:0000256" key="1">
    <source>
        <dbReference type="SAM" id="MobiDB-lite"/>
    </source>
</evidence>
<dbReference type="WBParaSite" id="SBAD_0001167701-mRNA-1">
    <property type="protein sequence ID" value="SBAD_0001167701-mRNA-1"/>
    <property type="gene ID" value="SBAD_0001167701"/>
</dbReference>
<evidence type="ECO:0000313" key="4">
    <source>
        <dbReference type="WBParaSite" id="SBAD_0001167701-mRNA-1"/>
    </source>
</evidence>
<accession>A0A183J5Z5</accession>
<dbReference type="GO" id="GO:0010629">
    <property type="term" value="P:negative regulation of gene expression"/>
    <property type="evidence" value="ECO:0007669"/>
    <property type="project" value="TreeGrafter"/>
</dbReference>
<feature type="region of interest" description="Disordered" evidence="1">
    <location>
        <begin position="296"/>
        <end position="328"/>
    </location>
</feature>
<sequence>MVCLVPGALYLAVTMLSDELLKRGGAMLLQDLFERYLNWPNIPLETREIIGENKPRFVSFLELFPWAFSTFPSRVFVSVRRRLPSIAYAQFLLENFGDAEGSRLFTAYDLPKRILQPQSSPRLCGYYPHVQSGCGYMTFYFLRYFRSVLIICFGRYVTYALLGCWFDNGPSCSPRSVGVVKPSENFFFPNDFSTSSLSSITHSIVPIMNRKVIPEPLKIPPQETNGAEPLFWKSYELGTESFVRNVLTAVSDSASCVNDDVFLRSDGITTDASCQTDSEVEISVCTKCRSSSQPSYRSISVQTGASDHEDHSTSSAADAKETTTLPSPLVPHSVCHQFVVPGHIN</sequence>
<dbReference type="OrthoDB" id="5789077at2759"/>
<dbReference type="PANTHER" id="PTHR36949">
    <property type="entry name" value="PROTEIN CBR-LIN-66"/>
    <property type="match status" value="1"/>
</dbReference>
<protein>
    <submittedName>
        <fullName evidence="2 4">Uncharacterized protein</fullName>
    </submittedName>
</protein>
<evidence type="ECO:0000313" key="3">
    <source>
        <dbReference type="Proteomes" id="UP000270296"/>
    </source>
</evidence>
<proteinExistence type="predicted"/>
<dbReference type="AlphaFoldDB" id="A0A183J5Z5"/>
<dbReference type="Proteomes" id="UP000270296">
    <property type="component" value="Unassembled WGS sequence"/>
</dbReference>
<reference evidence="4" key="1">
    <citation type="submission" date="2016-06" db="UniProtKB">
        <authorList>
            <consortium name="WormBaseParasite"/>
        </authorList>
    </citation>
    <scope>IDENTIFICATION</scope>
</reference>
<dbReference type="PANTHER" id="PTHR36949:SF1">
    <property type="entry name" value="ANAPHASE-PROMOTING COMPLEX SUBUNIT 1-RELATED"/>
    <property type="match status" value="1"/>
</dbReference>
<name>A0A183J5Z5_9BILA</name>
<gene>
    <name evidence="2" type="ORF">SBAD_LOCUS11293</name>
</gene>
<reference evidence="2 3" key="2">
    <citation type="submission" date="2018-11" db="EMBL/GenBank/DDBJ databases">
        <authorList>
            <consortium name="Pathogen Informatics"/>
        </authorList>
    </citation>
    <scope>NUCLEOTIDE SEQUENCE [LARGE SCALE GENOMIC DNA]</scope>
</reference>
<dbReference type="EMBL" id="UZAM01015408">
    <property type="protein sequence ID" value="VDP38865.1"/>
    <property type="molecule type" value="Genomic_DNA"/>
</dbReference>
<dbReference type="GO" id="GO:0005737">
    <property type="term" value="C:cytoplasm"/>
    <property type="evidence" value="ECO:0007669"/>
    <property type="project" value="TreeGrafter"/>
</dbReference>